<reference evidence="4 5" key="1">
    <citation type="submission" date="2020-08" db="EMBL/GenBank/DDBJ databases">
        <title>Genomic Encyclopedia of Type Strains, Phase IV (KMG-V): Genome sequencing to study the core and pangenomes of soil and plant-associated prokaryotes.</title>
        <authorList>
            <person name="Whitman W."/>
        </authorList>
    </citation>
    <scope>NUCLEOTIDE SEQUENCE [LARGE SCALE GENOMIC DNA]</scope>
    <source>
        <strain evidence="2 5">SEMIA 444</strain>
        <strain evidence="1 4">SEMIA 448</strain>
        <strain evidence="3 6">SEMIA 452</strain>
    </source>
</reference>
<dbReference type="Proteomes" id="UP000576087">
    <property type="component" value="Unassembled WGS sequence"/>
</dbReference>
<accession>A0A7W6XD84</accession>
<gene>
    <name evidence="2" type="ORF">GGE31_004337</name>
    <name evidence="1" type="ORF">GGE33_004378</name>
    <name evidence="3" type="ORF">GGE35_004260</name>
</gene>
<name>A0A7W6XD84_9HYPH</name>
<protein>
    <submittedName>
        <fullName evidence="2">Uncharacterized protein</fullName>
    </submittedName>
</protein>
<evidence type="ECO:0000313" key="6">
    <source>
        <dbReference type="Proteomes" id="UP000576087"/>
    </source>
</evidence>
<dbReference type="AlphaFoldDB" id="A0A7W6XD84"/>
<evidence type="ECO:0000313" key="3">
    <source>
        <dbReference type="EMBL" id="MBB4448414.1"/>
    </source>
</evidence>
<dbReference type="EMBL" id="JACIGW010000006">
    <property type="protein sequence ID" value="MBB4350604.1"/>
    <property type="molecule type" value="Genomic_DNA"/>
</dbReference>
<keyword evidence="5" id="KW-1185">Reference proteome</keyword>
<dbReference type="Proteomes" id="UP000520770">
    <property type="component" value="Unassembled WGS sequence"/>
</dbReference>
<dbReference type="Proteomes" id="UP000524535">
    <property type="component" value="Unassembled WGS sequence"/>
</dbReference>
<evidence type="ECO:0000313" key="1">
    <source>
        <dbReference type="EMBL" id="MBB4350604.1"/>
    </source>
</evidence>
<evidence type="ECO:0000313" key="5">
    <source>
        <dbReference type="Proteomes" id="UP000524535"/>
    </source>
</evidence>
<dbReference type="EMBL" id="JACIHM010000007">
    <property type="protein sequence ID" value="MBB4448414.1"/>
    <property type="molecule type" value="Genomic_DNA"/>
</dbReference>
<sequence>MLLEGFAAGNIASFAIDKIRVPVEIGCAGNMASLIGSRVDADFEYPYLWIVEVLLNPLGIDQSIRCISCR</sequence>
<organism evidence="2 5">
    <name type="scientific">Aliirhizobium cellulosilyticum</name>
    <dbReference type="NCBI Taxonomy" id="393664"/>
    <lineage>
        <taxon>Bacteria</taxon>
        <taxon>Pseudomonadati</taxon>
        <taxon>Pseudomonadota</taxon>
        <taxon>Alphaproteobacteria</taxon>
        <taxon>Hyphomicrobiales</taxon>
        <taxon>Rhizobiaceae</taxon>
        <taxon>Aliirhizobium</taxon>
    </lineage>
</organism>
<dbReference type="EMBL" id="JACIGY010000007">
    <property type="protein sequence ID" value="MBB4413799.1"/>
    <property type="molecule type" value="Genomic_DNA"/>
</dbReference>
<comment type="caution">
    <text evidence="2">The sequence shown here is derived from an EMBL/GenBank/DDBJ whole genome shotgun (WGS) entry which is preliminary data.</text>
</comment>
<proteinExistence type="predicted"/>
<evidence type="ECO:0000313" key="2">
    <source>
        <dbReference type="EMBL" id="MBB4413799.1"/>
    </source>
</evidence>
<evidence type="ECO:0000313" key="4">
    <source>
        <dbReference type="Proteomes" id="UP000520770"/>
    </source>
</evidence>